<comment type="caution">
    <text evidence="2">The sequence shown here is derived from an EMBL/GenBank/DDBJ whole genome shotgun (WGS) entry which is preliminary data.</text>
</comment>
<organism evidence="2 3">
    <name type="scientific">Eumeta variegata</name>
    <name type="common">Bagworm moth</name>
    <name type="synonym">Eumeta japonica</name>
    <dbReference type="NCBI Taxonomy" id="151549"/>
    <lineage>
        <taxon>Eukaryota</taxon>
        <taxon>Metazoa</taxon>
        <taxon>Ecdysozoa</taxon>
        <taxon>Arthropoda</taxon>
        <taxon>Hexapoda</taxon>
        <taxon>Insecta</taxon>
        <taxon>Pterygota</taxon>
        <taxon>Neoptera</taxon>
        <taxon>Endopterygota</taxon>
        <taxon>Lepidoptera</taxon>
        <taxon>Glossata</taxon>
        <taxon>Ditrysia</taxon>
        <taxon>Tineoidea</taxon>
        <taxon>Psychidae</taxon>
        <taxon>Oiketicinae</taxon>
        <taxon>Eumeta</taxon>
    </lineage>
</organism>
<dbReference type="EMBL" id="BGZK01000711">
    <property type="protein sequence ID" value="GBP57212.1"/>
    <property type="molecule type" value="Genomic_DNA"/>
</dbReference>
<dbReference type="AlphaFoldDB" id="A0A4C1X2L3"/>
<gene>
    <name evidence="2" type="ORF">EVAR_82924_1</name>
</gene>
<proteinExistence type="predicted"/>
<reference evidence="2 3" key="1">
    <citation type="journal article" date="2019" name="Commun. Biol.">
        <title>The bagworm genome reveals a unique fibroin gene that provides high tensile strength.</title>
        <authorList>
            <person name="Kono N."/>
            <person name="Nakamura H."/>
            <person name="Ohtoshi R."/>
            <person name="Tomita M."/>
            <person name="Numata K."/>
            <person name="Arakawa K."/>
        </authorList>
    </citation>
    <scope>NUCLEOTIDE SEQUENCE [LARGE SCALE GENOMIC DNA]</scope>
</reference>
<dbReference type="Proteomes" id="UP000299102">
    <property type="component" value="Unassembled WGS sequence"/>
</dbReference>
<evidence type="ECO:0000313" key="2">
    <source>
        <dbReference type="EMBL" id="GBP57212.1"/>
    </source>
</evidence>
<evidence type="ECO:0000256" key="1">
    <source>
        <dbReference type="SAM" id="MobiDB-lite"/>
    </source>
</evidence>
<name>A0A4C1X2L3_EUMVA</name>
<keyword evidence="3" id="KW-1185">Reference proteome</keyword>
<protein>
    <submittedName>
        <fullName evidence="2">Uncharacterized protein</fullName>
    </submittedName>
</protein>
<feature type="region of interest" description="Disordered" evidence="1">
    <location>
        <begin position="1"/>
        <end position="35"/>
    </location>
</feature>
<accession>A0A4C1X2L3</accession>
<evidence type="ECO:0000313" key="3">
    <source>
        <dbReference type="Proteomes" id="UP000299102"/>
    </source>
</evidence>
<sequence length="95" mass="10274">MNNLERETPQGRIDGEQTGAEEDLSRVPAARGAEPQARRYTLTRSFLINSFTVLDVHRRPPVASQPGGGGAAHHVVVYVATASATDSLTWLSGRF</sequence>
<feature type="compositionally biased region" description="Basic and acidic residues" evidence="1">
    <location>
        <begin position="1"/>
        <end position="15"/>
    </location>
</feature>